<evidence type="ECO:0000259" key="2">
    <source>
        <dbReference type="Pfam" id="PF19178"/>
    </source>
</evidence>
<proteinExistence type="predicted"/>
<name>A0A2U7UFX7_9VIRU</name>
<dbReference type="KEGG" id="vg:36841787"/>
<dbReference type="InterPro" id="IPR043848">
    <property type="entry name" value="DUF5860"/>
</dbReference>
<dbReference type="RefSeq" id="YP_009481328.1">
    <property type="nucleotide sequence ID" value="NC_037665.1"/>
</dbReference>
<feature type="compositionally biased region" description="Low complexity" evidence="1">
    <location>
        <begin position="304"/>
        <end position="313"/>
    </location>
</feature>
<evidence type="ECO:0000256" key="1">
    <source>
        <dbReference type="SAM" id="MobiDB-lite"/>
    </source>
</evidence>
<reference evidence="3" key="1">
    <citation type="journal article" date="2018" name="Nat. Commun.">
        <title>Diversity and evolution of the emerging Pandoraviridae family.</title>
        <authorList>
            <person name="Legendre M."/>
            <person name="Fabre E."/>
            <person name="Poirot O."/>
            <person name="Jeudy S."/>
            <person name="Lartigue A."/>
            <person name="Alempic J.M."/>
            <person name="Beucher L."/>
            <person name="Philippe N."/>
            <person name="Bertaux L."/>
            <person name="Christo-Foroux E."/>
            <person name="Labadie K."/>
            <person name="Coute Y."/>
            <person name="Abergel C."/>
            <person name="Claverie J.M."/>
        </authorList>
    </citation>
    <scope>NUCLEOTIDE SEQUENCE [LARGE SCALE GENOMIC DNA]</scope>
    <source>
        <strain evidence="3">Macleodensis</strain>
    </source>
</reference>
<dbReference type="EMBL" id="MG011691">
    <property type="protein sequence ID" value="AVK77332.1"/>
    <property type="molecule type" value="Genomic_DNA"/>
</dbReference>
<feature type="region of interest" description="Disordered" evidence="1">
    <location>
        <begin position="277"/>
        <end position="323"/>
    </location>
</feature>
<dbReference type="Pfam" id="PF19178">
    <property type="entry name" value="DUF5860"/>
    <property type="match status" value="1"/>
</dbReference>
<feature type="region of interest" description="Disordered" evidence="1">
    <location>
        <begin position="147"/>
        <end position="176"/>
    </location>
</feature>
<feature type="domain" description="DUF5860" evidence="2">
    <location>
        <begin position="324"/>
        <end position="486"/>
    </location>
</feature>
<accession>A0A2U7UFX7</accession>
<dbReference type="Proteomes" id="UP000249758">
    <property type="component" value="Segment"/>
</dbReference>
<dbReference type="GeneID" id="36841787"/>
<evidence type="ECO:0000313" key="3">
    <source>
        <dbReference type="EMBL" id="AVK77332.1"/>
    </source>
</evidence>
<organism evidence="3">
    <name type="scientific">Pandoravirus macleodensis</name>
    <dbReference type="NCBI Taxonomy" id="2107707"/>
    <lineage>
        <taxon>Viruses</taxon>
        <taxon>Pandoravirus</taxon>
    </lineage>
</organism>
<gene>
    <name evidence="3" type="ORF">pmac_cds_644</name>
</gene>
<protein>
    <recommendedName>
        <fullName evidence="2">DUF5860 domain-containing protein</fullName>
    </recommendedName>
</protein>
<sequence length="523" mass="56196">MNAPNPAPASDAAPVVCASYLEALYPTVRAKGAIATAVSVDAALGDIPRRWQTESLDDHGCDSVPLLADKAVVGHLIECIKATYYERIARDDRPRHVAFILHNVRGLAWIDYACVLDKANAQTAAAAHVAASASATRANVATAAVVSREDGERSASSKVDVPHGAAPDAKSHIHQESDGAREIRLMMACADILDDLARMSIHASFVCAPETLDVTKLKGSVMVVHGGMAGRAQLASVSAQIVSRLNAAIKAQNCSHDIVFYVDVKNDRLLCNMVPTPSSADVSEPETKMPTNPVGVAKSLSGTDATPISDSPAAPSPAAPKDHQTPAEIVALYPHLSAAQAAKVLLIESALDDVAHYWTEKAIDGRAFWAMEPEGATEAALVERVRFISTTYANKTTRLALTLTENTQRLTIVVPRPPSLPKRQTIDDLLDLYPILTAREAVRLARVVSDLGWVPTEWVAEDSGHTYDNNGAFVDANKMSTHVHMAYSKAKAKNPNCHVVLFLRRIPNDSNDLFYYFIVLPVA</sequence>